<comment type="cofactor">
    <cofactor evidence="18">
        <name>Mg(2+)</name>
        <dbReference type="ChEBI" id="CHEBI:18420"/>
    </cofactor>
    <text evidence="18">Mn(2+), Zn(2+), Cd(2+) and Co(2+) support activity to lesser extents.</text>
</comment>
<evidence type="ECO:0000256" key="14">
    <source>
        <dbReference type="ARBA" id="ARBA00023264"/>
    </source>
</evidence>
<dbReference type="GO" id="GO:0008654">
    <property type="term" value="P:phospholipid biosynthetic process"/>
    <property type="evidence" value="ECO:0007669"/>
    <property type="project" value="UniProtKB-KW"/>
</dbReference>
<keyword evidence="4" id="KW-0444">Lipid biosynthesis</keyword>
<sequence length="127" mass="14419">MDSNGKHQLNKNKTFRQAFHHAWDGIIAVVKHERNMRFHLLATVAVIIVACWFRLQVWEWLWILLAIFLVITGEMVNTIVEALVDMTVGHRYHPLAKLAKDMAAGLVLLLAGFAIIVGLLIFGNHLI</sequence>
<feature type="binding site" evidence="16">
    <location>
        <position position="74"/>
    </location>
    <ligand>
        <name>substrate</name>
    </ligand>
</feature>
<accession>A0A0R1V6H6</accession>
<keyword evidence="6 19" id="KW-0812">Transmembrane</keyword>
<evidence type="ECO:0000256" key="13">
    <source>
        <dbReference type="ARBA" id="ARBA00023209"/>
    </source>
</evidence>
<feature type="binding site" evidence="18">
    <location>
        <position position="33"/>
    </location>
    <ligand>
        <name>a divalent metal cation</name>
        <dbReference type="ChEBI" id="CHEBI:60240"/>
    </ligand>
</feature>
<keyword evidence="14" id="KW-1208">Phospholipid metabolism</keyword>
<dbReference type="Gene3D" id="1.10.287.3610">
    <property type="match status" value="1"/>
</dbReference>
<feature type="binding site" evidence="17">
    <location>
        <position position="33"/>
    </location>
    <ligand>
        <name>ATP</name>
        <dbReference type="ChEBI" id="CHEBI:30616"/>
    </ligand>
</feature>
<feature type="active site" description="Proton acceptor" evidence="15">
    <location>
        <position position="74"/>
    </location>
</feature>
<dbReference type="Proteomes" id="UP000051739">
    <property type="component" value="Unassembled WGS sequence"/>
</dbReference>
<dbReference type="GO" id="GO:0016301">
    <property type="term" value="F:kinase activity"/>
    <property type="evidence" value="ECO:0007669"/>
    <property type="project" value="UniProtKB-KW"/>
</dbReference>
<feature type="binding site" evidence="16">
    <location>
        <begin position="18"/>
        <end position="23"/>
    </location>
    <ligand>
        <name>substrate</name>
    </ligand>
</feature>
<evidence type="ECO:0000256" key="2">
    <source>
        <dbReference type="ARBA" id="ARBA00005967"/>
    </source>
</evidence>
<keyword evidence="11" id="KW-0443">Lipid metabolism</keyword>
<feature type="transmembrane region" description="Helical" evidence="19">
    <location>
        <begin position="61"/>
        <end position="84"/>
    </location>
</feature>
<evidence type="ECO:0000256" key="4">
    <source>
        <dbReference type="ARBA" id="ARBA00022516"/>
    </source>
</evidence>
<dbReference type="PANTHER" id="PTHR34299:SF1">
    <property type="entry name" value="DIACYLGLYCEROL KINASE"/>
    <property type="match status" value="1"/>
</dbReference>
<proteinExistence type="inferred from homology"/>
<dbReference type="PANTHER" id="PTHR34299">
    <property type="entry name" value="DIACYLGLYCEROL KINASE"/>
    <property type="match status" value="1"/>
</dbReference>
<keyword evidence="8 20" id="KW-0418">Kinase</keyword>
<evidence type="ECO:0000313" key="20">
    <source>
        <dbReference type="EMBL" id="KRM01144.1"/>
    </source>
</evidence>
<dbReference type="InterPro" id="IPR033717">
    <property type="entry name" value="UDPK"/>
</dbReference>
<evidence type="ECO:0000256" key="18">
    <source>
        <dbReference type="PIRSR" id="PIRSR600829-4"/>
    </source>
</evidence>
<evidence type="ECO:0000256" key="12">
    <source>
        <dbReference type="ARBA" id="ARBA00023136"/>
    </source>
</evidence>
<name>A0A0R1V6H6_9LACO</name>
<dbReference type="GO" id="GO:0046872">
    <property type="term" value="F:metal ion binding"/>
    <property type="evidence" value="ECO:0007669"/>
    <property type="project" value="UniProtKB-KW"/>
</dbReference>
<keyword evidence="21" id="KW-1185">Reference proteome</keyword>
<feature type="binding site" evidence="17">
    <location>
        <begin position="100"/>
        <end position="101"/>
    </location>
    <ligand>
        <name>ATP</name>
        <dbReference type="ChEBI" id="CHEBI:30616"/>
    </ligand>
</feature>
<evidence type="ECO:0000256" key="8">
    <source>
        <dbReference type="ARBA" id="ARBA00022777"/>
    </source>
</evidence>
<feature type="transmembrane region" description="Helical" evidence="19">
    <location>
        <begin position="104"/>
        <end position="123"/>
    </location>
</feature>
<dbReference type="RefSeq" id="WP_056937775.1">
    <property type="nucleotide sequence ID" value="NZ_AZFN01000021.1"/>
</dbReference>
<protein>
    <submittedName>
        <fullName evidence="20">Diacylglycerol kinase</fullName>
    </submittedName>
</protein>
<evidence type="ECO:0000256" key="7">
    <source>
        <dbReference type="ARBA" id="ARBA00022741"/>
    </source>
</evidence>
<comment type="subcellular location">
    <subcellularLocation>
        <location evidence="1">Cell membrane</location>
        <topology evidence="1">Multi-pass membrane protein</topology>
    </subcellularLocation>
</comment>
<dbReference type="EMBL" id="AZFN01000021">
    <property type="protein sequence ID" value="KRM01144.1"/>
    <property type="molecule type" value="Genomic_DNA"/>
</dbReference>
<dbReference type="GO" id="GO:0005524">
    <property type="term" value="F:ATP binding"/>
    <property type="evidence" value="ECO:0007669"/>
    <property type="project" value="UniProtKB-KW"/>
</dbReference>
<feature type="binding site" evidence="17">
    <location>
        <position position="81"/>
    </location>
    <ligand>
        <name>ATP</name>
        <dbReference type="ChEBI" id="CHEBI:30616"/>
    </ligand>
</feature>
<evidence type="ECO:0000256" key="16">
    <source>
        <dbReference type="PIRSR" id="PIRSR600829-2"/>
    </source>
</evidence>
<keyword evidence="5" id="KW-0808">Transferase</keyword>
<keyword evidence="3" id="KW-1003">Cell membrane</keyword>
<keyword evidence="13" id="KW-0594">Phospholipid biosynthesis</keyword>
<comment type="caution">
    <text evidence="20">The sequence shown here is derived from an EMBL/GenBank/DDBJ whole genome shotgun (WGS) entry which is preliminary data.</text>
</comment>
<organism evidence="20 21">
    <name type="scientific">Limosilactobacillus gastricus DSM 16045</name>
    <dbReference type="NCBI Taxonomy" id="1423749"/>
    <lineage>
        <taxon>Bacteria</taxon>
        <taxon>Bacillati</taxon>
        <taxon>Bacillota</taxon>
        <taxon>Bacilli</taxon>
        <taxon>Lactobacillales</taxon>
        <taxon>Lactobacillaceae</taxon>
        <taxon>Limosilactobacillus</taxon>
    </lineage>
</organism>
<dbReference type="CDD" id="cd14265">
    <property type="entry name" value="UDPK_IM_like"/>
    <property type="match status" value="1"/>
</dbReference>
<evidence type="ECO:0000256" key="10">
    <source>
        <dbReference type="ARBA" id="ARBA00022989"/>
    </source>
</evidence>
<keyword evidence="7 17" id="KW-0547">Nucleotide-binding</keyword>
<evidence type="ECO:0000256" key="1">
    <source>
        <dbReference type="ARBA" id="ARBA00004651"/>
    </source>
</evidence>
<gene>
    <name evidence="20" type="ORF">FC60_GL000869</name>
</gene>
<reference evidence="20 21" key="1">
    <citation type="journal article" date="2015" name="Genome Announc.">
        <title>Expanding the biotechnology potential of lactobacilli through comparative genomics of 213 strains and associated genera.</title>
        <authorList>
            <person name="Sun Z."/>
            <person name="Harris H.M."/>
            <person name="McCann A."/>
            <person name="Guo C."/>
            <person name="Argimon S."/>
            <person name="Zhang W."/>
            <person name="Yang X."/>
            <person name="Jeffery I.B."/>
            <person name="Cooney J.C."/>
            <person name="Kagawa T.F."/>
            <person name="Liu W."/>
            <person name="Song Y."/>
            <person name="Salvetti E."/>
            <person name="Wrobel A."/>
            <person name="Rasinkangas P."/>
            <person name="Parkhill J."/>
            <person name="Rea M.C."/>
            <person name="O'Sullivan O."/>
            <person name="Ritari J."/>
            <person name="Douillard F.P."/>
            <person name="Paul Ross R."/>
            <person name="Yang R."/>
            <person name="Briner A.E."/>
            <person name="Felis G.E."/>
            <person name="de Vos W.M."/>
            <person name="Barrangou R."/>
            <person name="Klaenhammer T.R."/>
            <person name="Caufield P.W."/>
            <person name="Cui Y."/>
            <person name="Zhang H."/>
            <person name="O'Toole P.W."/>
        </authorList>
    </citation>
    <scope>NUCLEOTIDE SEQUENCE [LARGE SCALE GENOMIC DNA]</scope>
    <source>
        <strain evidence="20 21">DSM 16045</strain>
    </source>
</reference>
<keyword evidence="9 17" id="KW-0067">ATP-binding</keyword>
<feature type="transmembrane region" description="Helical" evidence="19">
    <location>
        <begin position="38"/>
        <end position="55"/>
    </location>
</feature>
<evidence type="ECO:0000256" key="3">
    <source>
        <dbReference type="ARBA" id="ARBA00022475"/>
    </source>
</evidence>
<dbReference type="PATRIC" id="fig|1423749.3.peg.876"/>
<evidence type="ECO:0000313" key="21">
    <source>
        <dbReference type="Proteomes" id="UP000051739"/>
    </source>
</evidence>
<feature type="binding site" evidence="18">
    <location>
        <position position="81"/>
    </location>
    <ligand>
        <name>a divalent metal cation</name>
        <dbReference type="ChEBI" id="CHEBI:60240"/>
    </ligand>
</feature>
<keyword evidence="18" id="KW-0479">Metal-binding</keyword>
<dbReference type="InterPro" id="IPR000829">
    <property type="entry name" value="DAGK"/>
</dbReference>
<evidence type="ECO:0000256" key="15">
    <source>
        <dbReference type="PIRSR" id="PIRSR600829-1"/>
    </source>
</evidence>
<dbReference type="InterPro" id="IPR036945">
    <property type="entry name" value="DAGK_sf"/>
</dbReference>
<evidence type="ECO:0000256" key="11">
    <source>
        <dbReference type="ARBA" id="ARBA00023098"/>
    </source>
</evidence>
<keyword evidence="10 19" id="KW-1133">Transmembrane helix</keyword>
<dbReference type="GO" id="GO:0005886">
    <property type="term" value="C:plasma membrane"/>
    <property type="evidence" value="ECO:0007669"/>
    <property type="project" value="UniProtKB-SubCell"/>
</dbReference>
<dbReference type="AlphaFoldDB" id="A0A0R1V6H6"/>
<evidence type="ECO:0000256" key="17">
    <source>
        <dbReference type="PIRSR" id="PIRSR600829-3"/>
    </source>
</evidence>
<keyword evidence="18" id="KW-0460">Magnesium</keyword>
<evidence type="ECO:0000256" key="6">
    <source>
        <dbReference type="ARBA" id="ARBA00022692"/>
    </source>
</evidence>
<keyword evidence="12 19" id="KW-0472">Membrane</keyword>
<evidence type="ECO:0000256" key="19">
    <source>
        <dbReference type="SAM" id="Phobius"/>
    </source>
</evidence>
<comment type="similarity">
    <text evidence="2">Belongs to the bacterial diacylglycerol kinase family.</text>
</comment>
<evidence type="ECO:0000256" key="9">
    <source>
        <dbReference type="ARBA" id="ARBA00022840"/>
    </source>
</evidence>
<dbReference type="Pfam" id="PF01219">
    <property type="entry name" value="DAGK_prokar"/>
    <property type="match status" value="1"/>
</dbReference>
<evidence type="ECO:0000256" key="5">
    <source>
        <dbReference type="ARBA" id="ARBA00022679"/>
    </source>
</evidence>